<organism evidence="1 2">
    <name type="scientific">Nonomuraea solani</name>
    <dbReference type="NCBI Taxonomy" id="1144553"/>
    <lineage>
        <taxon>Bacteria</taxon>
        <taxon>Bacillati</taxon>
        <taxon>Actinomycetota</taxon>
        <taxon>Actinomycetes</taxon>
        <taxon>Streptosporangiales</taxon>
        <taxon>Streptosporangiaceae</taxon>
        <taxon>Nonomuraea</taxon>
    </lineage>
</organism>
<dbReference type="RefSeq" id="WP_103954444.1">
    <property type="nucleotide sequence ID" value="NZ_FNVT01000001.1"/>
</dbReference>
<dbReference type="AlphaFoldDB" id="A0A1H5VTM7"/>
<dbReference type="OrthoDB" id="3822410at2"/>
<reference evidence="1 2" key="1">
    <citation type="submission" date="2016-10" db="EMBL/GenBank/DDBJ databases">
        <authorList>
            <person name="de Groot N.N."/>
        </authorList>
    </citation>
    <scope>NUCLEOTIDE SEQUENCE [LARGE SCALE GENOMIC DNA]</scope>
    <source>
        <strain evidence="1 2">CGMCC 4.7037</strain>
    </source>
</reference>
<protein>
    <submittedName>
        <fullName evidence="1">Uncharacterized protein</fullName>
    </submittedName>
</protein>
<name>A0A1H5VTM7_9ACTN</name>
<keyword evidence="2" id="KW-1185">Reference proteome</keyword>
<gene>
    <name evidence="1" type="ORF">SAMN05444920_101964</name>
</gene>
<dbReference type="Proteomes" id="UP000236732">
    <property type="component" value="Unassembled WGS sequence"/>
</dbReference>
<dbReference type="EMBL" id="FNVT01000001">
    <property type="protein sequence ID" value="SEF89897.1"/>
    <property type="molecule type" value="Genomic_DNA"/>
</dbReference>
<sequence length="178" mass="19562">MPERGTGRSLVEAYVHLDLMVSGASDRATVTDTPEGWVLRVEDVEVLVPYEAEETAQQAGAVFGTGLSELLDPGQWVLIAGTYASRALEEGLFYAAGPEDPEQFDAIAADWSFAAEAVAEALKFLPEGATELPVEEFWSEMGREARDAEPGQFTREKLEGDLAFFRQSLDDFHRLHAH</sequence>
<evidence type="ECO:0000313" key="1">
    <source>
        <dbReference type="EMBL" id="SEF89897.1"/>
    </source>
</evidence>
<evidence type="ECO:0000313" key="2">
    <source>
        <dbReference type="Proteomes" id="UP000236732"/>
    </source>
</evidence>
<accession>A0A1H5VTM7</accession>
<proteinExistence type="predicted"/>